<evidence type="ECO:0000313" key="10">
    <source>
        <dbReference type="Proteomes" id="UP000193642"/>
    </source>
</evidence>
<dbReference type="GO" id="GO:0045944">
    <property type="term" value="P:positive regulation of transcription by RNA polymerase II"/>
    <property type="evidence" value="ECO:0007669"/>
    <property type="project" value="TreeGrafter"/>
</dbReference>
<reference evidence="9 10" key="1">
    <citation type="submission" date="2016-07" db="EMBL/GenBank/DDBJ databases">
        <title>Pervasive Adenine N6-methylation of Active Genes in Fungi.</title>
        <authorList>
            <consortium name="DOE Joint Genome Institute"/>
            <person name="Mondo S.J."/>
            <person name="Dannebaum R.O."/>
            <person name="Kuo R.C."/>
            <person name="Labutti K."/>
            <person name="Haridas S."/>
            <person name="Kuo A."/>
            <person name="Salamov A."/>
            <person name="Ahrendt S.R."/>
            <person name="Lipzen A."/>
            <person name="Sullivan W."/>
            <person name="Andreopoulos W.B."/>
            <person name="Clum A."/>
            <person name="Lindquist E."/>
            <person name="Daum C."/>
            <person name="Ramamoorthy G.K."/>
            <person name="Gryganskyi A."/>
            <person name="Culley D."/>
            <person name="Magnuson J.K."/>
            <person name="James T.Y."/>
            <person name="O'Malley M.A."/>
            <person name="Stajich J.E."/>
            <person name="Spatafora J.W."/>
            <person name="Visel A."/>
            <person name="Grigoriev I.V."/>
        </authorList>
    </citation>
    <scope>NUCLEOTIDE SEQUENCE [LARGE SCALE GENOMIC DNA]</scope>
    <source>
        <strain evidence="9 10">JEL800</strain>
    </source>
</reference>
<name>A0A1Y2CF38_9FUNG</name>
<keyword evidence="10" id="KW-1185">Reference proteome</keyword>
<keyword evidence="2" id="KW-0479">Metal-binding</keyword>
<gene>
    <name evidence="9" type="ORF">BCR33DRAFT_813746</name>
</gene>
<dbReference type="InterPro" id="IPR000679">
    <property type="entry name" value="Znf_GATA"/>
</dbReference>
<dbReference type="PANTHER" id="PTHR10071:SF281">
    <property type="entry name" value="BOX A-BINDING FACTOR-RELATED"/>
    <property type="match status" value="1"/>
</dbReference>
<protein>
    <submittedName>
        <fullName evidence="9">Glucocorticoid receptor-like (DNA-binding domain)</fullName>
    </submittedName>
</protein>
<proteinExistence type="predicted"/>
<dbReference type="CDD" id="cd00202">
    <property type="entry name" value="ZnF_GATA"/>
    <property type="match status" value="2"/>
</dbReference>
<evidence type="ECO:0000256" key="1">
    <source>
        <dbReference type="ARBA" id="ARBA00004123"/>
    </source>
</evidence>
<evidence type="ECO:0000313" key="9">
    <source>
        <dbReference type="EMBL" id="ORY45546.1"/>
    </source>
</evidence>
<dbReference type="Proteomes" id="UP000193642">
    <property type="component" value="Unassembled WGS sequence"/>
</dbReference>
<keyword evidence="9" id="KW-0675">Receptor</keyword>
<dbReference type="AlphaFoldDB" id="A0A1Y2CF38"/>
<dbReference type="PROSITE" id="PS50114">
    <property type="entry name" value="GATA_ZN_FINGER_2"/>
    <property type="match status" value="2"/>
</dbReference>
<evidence type="ECO:0000256" key="7">
    <source>
        <dbReference type="SAM" id="MobiDB-lite"/>
    </source>
</evidence>
<dbReference type="Gene3D" id="3.30.50.10">
    <property type="entry name" value="Erythroid Transcription Factor GATA-1, subunit A"/>
    <property type="match status" value="2"/>
</dbReference>
<evidence type="ECO:0000256" key="4">
    <source>
        <dbReference type="ARBA" id="ARBA00022833"/>
    </source>
</evidence>
<dbReference type="EMBL" id="MCGO01000019">
    <property type="protein sequence ID" value="ORY45546.1"/>
    <property type="molecule type" value="Genomic_DNA"/>
</dbReference>
<dbReference type="InterPro" id="IPR013088">
    <property type="entry name" value="Znf_NHR/GATA"/>
</dbReference>
<keyword evidence="5" id="KW-0539">Nucleus</keyword>
<dbReference type="GO" id="GO:0005634">
    <property type="term" value="C:nucleus"/>
    <property type="evidence" value="ECO:0007669"/>
    <property type="project" value="UniProtKB-SubCell"/>
</dbReference>
<feature type="region of interest" description="Disordered" evidence="7">
    <location>
        <begin position="1"/>
        <end position="53"/>
    </location>
</feature>
<evidence type="ECO:0000256" key="2">
    <source>
        <dbReference type="ARBA" id="ARBA00022723"/>
    </source>
</evidence>
<comment type="subcellular location">
    <subcellularLocation>
        <location evidence="1">Nucleus</location>
    </subcellularLocation>
</comment>
<feature type="compositionally biased region" description="Polar residues" evidence="7">
    <location>
        <begin position="31"/>
        <end position="40"/>
    </location>
</feature>
<comment type="caution">
    <text evidence="9">The sequence shown here is derived from an EMBL/GenBank/DDBJ whole genome shotgun (WGS) entry which is preliminary data.</text>
</comment>
<keyword evidence="4" id="KW-0862">Zinc</keyword>
<dbReference type="GO" id="GO:0000122">
    <property type="term" value="P:negative regulation of transcription by RNA polymerase II"/>
    <property type="evidence" value="ECO:0007669"/>
    <property type="project" value="TreeGrafter"/>
</dbReference>
<feature type="domain" description="GATA-type" evidence="8">
    <location>
        <begin position="113"/>
        <end position="166"/>
    </location>
</feature>
<evidence type="ECO:0000256" key="6">
    <source>
        <dbReference type="PROSITE-ProRule" id="PRU00094"/>
    </source>
</evidence>
<dbReference type="GO" id="GO:0008270">
    <property type="term" value="F:zinc ion binding"/>
    <property type="evidence" value="ECO:0007669"/>
    <property type="project" value="UniProtKB-KW"/>
</dbReference>
<dbReference type="GO" id="GO:0000981">
    <property type="term" value="F:DNA-binding transcription factor activity, RNA polymerase II-specific"/>
    <property type="evidence" value="ECO:0007669"/>
    <property type="project" value="TreeGrafter"/>
</dbReference>
<evidence type="ECO:0000256" key="5">
    <source>
        <dbReference type="ARBA" id="ARBA00023242"/>
    </source>
</evidence>
<dbReference type="Pfam" id="PF00320">
    <property type="entry name" value="GATA"/>
    <property type="match status" value="2"/>
</dbReference>
<organism evidence="9 10">
    <name type="scientific">Rhizoclosmatium globosum</name>
    <dbReference type="NCBI Taxonomy" id="329046"/>
    <lineage>
        <taxon>Eukaryota</taxon>
        <taxon>Fungi</taxon>
        <taxon>Fungi incertae sedis</taxon>
        <taxon>Chytridiomycota</taxon>
        <taxon>Chytridiomycota incertae sedis</taxon>
        <taxon>Chytridiomycetes</taxon>
        <taxon>Chytridiales</taxon>
        <taxon>Chytriomycetaceae</taxon>
        <taxon>Rhizoclosmatium</taxon>
    </lineage>
</organism>
<dbReference type="SUPFAM" id="SSF57716">
    <property type="entry name" value="Glucocorticoid receptor-like (DNA-binding domain)"/>
    <property type="match status" value="2"/>
</dbReference>
<feature type="region of interest" description="Disordered" evidence="7">
    <location>
        <begin position="90"/>
        <end position="115"/>
    </location>
</feature>
<dbReference type="STRING" id="329046.A0A1Y2CF38"/>
<keyword evidence="3 6" id="KW-0863">Zinc-finger</keyword>
<dbReference type="SMART" id="SM00401">
    <property type="entry name" value="ZnF_GATA"/>
    <property type="match status" value="2"/>
</dbReference>
<dbReference type="OrthoDB" id="515401at2759"/>
<accession>A0A1Y2CF38</accession>
<dbReference type="PROSITE" id="PS00344">
    <property type="entry name" value="GATA_ZN_FINGER_1"/>
    <property type="match status" value="2"/>
</dbReference>
<dbReference type="PRINTS" id="PR00619">
    <property type="entry name" value="GATAZNFINGER"/>
</dbReference>
<evidence type="ECO:0000256" key="3">
    <source>
        <dbReference type="ARBA" id="ARBA00022771"/>
    </source>
</evidence>
<dbReference type="InterPro" id="IPR039355">
    <property type="entry name" value="Transcription_factor_GATA"/>
</dbReference>
<sequence>MYQPHRPKKSSAPTSTTSSHRRRNSPTNSPQSRKTASETPAPTGPPKPKRQGSLLQTCVNCGTNKTPVWRRNPRNETICNACSLYMKNHNGRSRPSHNTTPPKAKDPHTLKPSKPTRTCTHCNATETPTWRRSPTNQVLCNACGVFQNAHGVPRPLSMKKEVVHRRKRGKQAGNGGRARLGVMMMRGGR</sequence>
<feature type="domain" description="GATA-type" evidence="8">
    <location>
        <begin position="58"/>
        <end position="90"/>
    </location>
</feature>
<dbReference type="PANTHER" id="PTHR10071">
    <property type="entry name" value="TRANSCRIPTION FACTOR GATA FAMILY MEMBER"/>
    <property type="match status" value="1"/>
</dbReference>
<keyword evidence="9" id="KW-0238">DNA-binding</keyword>
<dbReference type="GO" id="GO:0000978">
    <property type="term" value="F:RNA polymerase II cis-regulatory region sequence-specific DNA binding"/>
    <property type="evidence" value="ECO:0007669"/>
    <property type="project" value="TreeGrafter"/>
</dbReference>
<evidence type="ECO:0000259" key="8">
    <source>
        <dbReference type="PROSITE" id="PS50114"/>
    </source>
</evidence>